<dbReference type="RefSeq" id="WP_379016784.1">
    <property type="nucleotide sequence ID" value="NZ_JBHUGY010000003.1"/>
</dbReference>
<dbReference type="InterPro" id="IPR050789">
    <property type="entry name" value="Diverse_Enzym_Activities"/>
</dbReference>
<dbReference type="Pfam" id="PF00144">
    <property type="entry name" value="Beta-lactamase"/>
    <property type="match status" value="1"/>
</dbReference>
<dbReference type="GO" id="GO:0016787">
    <property type="term" value="F:hydrolase activity"/>
    <property type="evidence" value="ECO:0007669"/>
    <property type="project" value="UniProtKB-KW"/>
</dbReference>
<dbReference type="PANTHER" id="PTHR43283">
    <property type="entry name" value="BETA-LACTAMASE-RELATED"/>
    <property type="match status" value="1"/>
</dbReference>
<dbReference type="EC" id="3.-.-.-" evidence="2"/>
<reference evidence="3" key="1">
    <citation type="journal article" date="2019" name="Int. J. Syst. Evol. Microbiol.">
        <title>The Global Catalogue of Microorganisms (GCM) 10K type strain sequencing project: providing services to taxonomists for standard genome sequencing and annotation.</title>
        <authorList>
            <consortium name="The Broad Institute Genomics Platform"/>
            <consortium name="The Broad Institute Genome Sequencing Center for Infectious Disease"/>
            <person name="Wu L."/>
            <person name="Ma J."/>
        </authorList>
    </citation>
    <scope>NUCLEOTIDE SEQUENCE [LARGE SCALE GENOMIC DNA]</scope>
    <source>
        <strain evidence="3">CGMCC 1.16226</strain>
    </source>
</reference>
<comment type="caution">
    <text evidence="2">The sequence shown here is derived from an EMBL/GenBank/DDBJ whole genome shotgun (WGS) entry which is preliminary data.</text>
</comment>
<keyword evidence="3" id="KW-1185">Reference proteome</keyword>
<dbReference type="PANTHER" id="PTHR43283:SF7">
    <property type="entry name" value="BETA-LACTAMASE-RELATED DOMAIN-CONTAINING PROTEIN"/>
    <property type="match status" value="1"/>
</dbReference>
<keyword evidence="2" id="KW-0378">Hydrolase</keyword>
<evidence type="ECO:0000313" key="3">
    <source>
        <dbReference type="Proteomes" id="UP001597349"/>
    </source>
</evidence>
<dbReference type="Gene3D" id="3.40.710.10">
    <property type="entry name" value="DD-peptidase/beta-lactamase superfamily"/>
    <property type="match status" value="1"/>
</dbReference>
<accession>A0ABW4W701</accession>
<dbReference type="Proteomes" id="UP001597349">
    <property type="component" value="Unassembled WGS sequence"/>
</dbReference>
<dbReference type="InterPro" id="IPR012338">
    <property type="entry name" value="Beta-lactam/transpept-like"/>
</dbReference>
<evidence type="ECO:0000313" key="2">
    <source>
        <dbReference type="EMBL" id="MFD2051976.1"/>
    </source>
</evidence>
<dbReference type="InterPro" id="IPR001466">
    <property type="entry name" value="Beta-lactam-related"/>
</dbReference>
<dbReference type="EMBL" id="JBHUGY010000003">
    <property type="protein sequence ID" value="MFD2051976.1"/>
    <property type="molecule type" value="Genomic_DNA"/>
</dbReference>
<dbReference type="SUPFAM" id="SSF56601">
    <property type="entry name" value="beta-lactamase/transpeptidase-like"/>
    <property type="match status" value="1"/>
</dbReference>
<feature type="domain" description="Beta-lactamase-related" evidence="1">
    <location>
        <begin position="127"/>
        <end position="410"/>
    </location>
</feature>
<gene>
    <name evidence="2" type="ORF">ACFSQT_02030</name>
</gene>
<name>A0ABW4W701_9HYPH</name>
<sequence length="432" mass="48637">MRGIDMFNPATPVKTQSANTREFKGRCYLDGRTSDPSEQGWMCGSPPPVEKRVTFESDNFLEFPQLRWSLSHMRELLPTVNVWRGRGGGSHFESEDKAPEIDSLEFTDLDGCERRFDEALYETYTDGIIVMHRGRIVYERYFGALERHLPHACHSVTKSYAGTLAATLVQEGTLEETKTVGYYLPELRGTAFEDATFRQVMDMRSGVSFTVDYDDPYSGIWEFSRACGWRPRTKDLDGPRTISDYLRTMSCEGGHGEAFAYKIVDTEVMSWVMARVTGQSFAQILEERIWRPIGCEEDGYLFVDPAGMTVSGAGLSCTLRDLARFGELIRREGDWNGKQLIPATAVHDIRSGGYSKSDVSHPRELSYRSQWWVTNNEVDSFEARGLQGQRLHIAPKAEMVVARFASHPIGESSANEPITGPQILALARTLCG</sequence>
<organism evidence="2 3">
    <name type="scientific">Mesorhizobium calcicola</name>
    <dbReference type="NCBI Taxonomy" id="1300310"/>
    <lineage>
        <taxon>Bacteria</taxon>
        <taxon>Pseudomonadati</taxon>
        <taxon>Pseudomonadota</taxon>
        <taxon>Alphaproteobacteria</taxon>
        <taxon>Hyphomicrobiales</taxon>
        <taxon>Phyllobacteriaceae</taxon>
        <taxon>Mesorhizobium</taxon>
    </lineage>
</organism>
<protein>
    <submittedName>
        <fullName evidence="2">Serine hydrolase domain-containing protein</fullName>
        <ecNumber evidence="2">3.-.-.-</ecNumber>
    </submittedName>
</protein>
<proteinExistence type="predicted"/>
<evidence type="ECO:0000259" key="1">
    <source>
        <dbReference type="Pfam" id="PF00144"/>
    </source>
</evidence>